<dbReference type="KEGG" id="mhw:ACT01_09410"/>
<dbReference type="RefSeq" id="WP_059077415.1">
    <property type="nucleotide sequence ID" value="NZ_CP011940.1"/>
</dbReference>
<sequence length="227" mass="25286">MAELELVPVKTRILTDKDDIVDVIEEYAKDIVGPDDIVCSAESVVAITQHRYTRPEELTPTWQCRLMRRFVPGEGSMASLYGMQAAMNLEGEWKMLFWFIIGFLAKLVGKNGVWYAKCRQASLTDDVTGTMPPFDKCIVYGPDKPDEVAEAIKKRMGCYGACVADVNDLKRSAVLGHSRGLNPKEIARILINNPFGNASQKTPIVVIKNYAQAVREQKSETAAKENN</sequence>
<reference evidence="2 3" key="1">
    <citation type="submission" date="2020-04" db="EMBL/GenBank/DDBJ databases">
        <authorList>
            <person name="Hitch T.C.A."/>
            <person name="Wylensek D."/>
            <person name="Clavel T."/>
        </authorList>
    </citation>
    <scope>NUCLEOTIDE SEQUENCE [LARGE SCALE GENOMIC DNA]</scope>
    <source>
        <strain evidence="2 3">Oil-RF-744-FAT-WT-6-1</strain>
    </source>
</reference>
<organism evidence="2 3">
    <name type="scientific">Megasphaera hexanoica</name>
    <dbReference type="NCBI Taxonomy" id="1675036"/>
    <lineage>
        <taxon>Bacteria</taxon>
        <taxon>Bacillati</taxon>
        <taxon>Bacillota</taxon>
        <taxon>Negativicutes</taxon>
        <taxon>Veillonellales</taxon>
        <taxon>Veillonellaceae</taxon>
        <taxon>Megasphaera</taxon>
    </lineage>
</organism>
<dbReference type="Gene3D" id="3.30.1330.100">
    <property type="entry name" value="CofE-like"/>
    <property type="match status" value="1"/>
</dbReference>
<evidence type="ECO:0000313" key="2">
    <source>
        <dbReference type="EMBL" id="NME28008.1"/>
    </source>
</evidence>
<name>A0A848BT62_9FIRM</name>
<dbReference type="EMBL" id="JABAFG010000006">
    <property type="protein sequence ID" value="NME28008.1"/>
    <property type="molecule type" value="Genomic_DNA"/>
</dbReference>
<dbReference type="EMBL" id="JBIEKR010000001">
    <property type="protein sequence ID" value="MFG6271761.1"/>
    <property type="molecule type" value="Genomic_DNA"/>
</dbReference>
<evidence type="ECO:0000313" key="4">
    <source>
        <dbReference type="Proteomes" id="UP001605989"/>
    </source>
</evidence>
<dbReference type="GO" id="GO:0016874">
    <property type="term" value="F:ligase activity"/>
    <property type="evidence" value="ECO:0007669"/>
    <property type="project" value="UniProtKB-KW"/>
</dbReference>
<gene>
    <name evidence="1" type="ORF">ACGTZG_00995</name>
    <name evidence="2" type="ORF">HF872_05145</name>
</gene>
<dbReference type="AlphaFoldDB" id="A0A848BT62"/>
<dbReference type="Proteomes" id="UP000591071">
    <property type="component" value="Unassembled WGS sequence"/>
</dbReference>
<keyword evidence="4" id="KW-1185">Reference proteome</keyword>
<dbReference type="Proteomes" id="UP001605989">
    <property type="component" value="Unassembled WGS sequence"/>
</dbReference>
<evidence type="ECO:0000313" key="1">
    <source>
        <dbReference type="EMBL" id="MFG6271761.1"/>
    </source>
</evidence>
<dbReference type="OrthoDB" id="9763290at2"/>
<accession>A0A848BT62</accession>
<dbReference type="SUPFAM" id="SSF144010">
    <property type="entry name" value="CofE-like"/>
    <property type="match status" value="1"/>
</dbReference>
<protein>
    <submittedName>
        <fullName evidence="1">Coenzyme F420-0:L-glutamate ligase</fullName>
    </submittedName>
    <submittedName>
        <fullName evidence="2">F420-0:Gamma-glutamyl ligase</fullName>
    </submittedName>
</protein>
<keyword evidence="2" id="KW-0436">Ligase</keyword>
<reference evidence="1 4" key="2">
    <citation type="submission" date="2024-10" db="EMBL/GenBank/DDBJ databases">
        <authorList>
            <person name="Sang B.-I."/>
            <person name="Prabhaharan D."/>
        </authorList>
    </citation>
    <scope>NUCLEOTIDE SEQUENCE [LARGE SCALE GENOMIC DNA]</scope>
    <source>
        <strain evidence="1 4">MH</strain>
    </source>
</reference>
<evidence type="ECO:0000313" key="3">
    <source>
        <dbReference type="Proteomes" id="UP000591071"/>
    </source>
</evidence>
<comment type="caution">
    <text evidence="2">The sequence shown here is derived from an EMBL/GenBank/DDBJ whole genome shotgun (WGS) entry which is preliminary data.</text>
</comment>
<proteinExistence type="predicted"/>